<comment type="caution">
    <text evidence="1">The sequence shown here is derived from an EMBL/GenBank/DDBJ whole genome shotgun (WGS) entry which is preliminary data.</text>
</comment>
<dbReference type="RefSeq" id="WP_182707050.1">
    <property type="nucleotide sequence ID" value="NZ_JACJII010000001.1"/>
</dbReference>
<evidence type="ECO:0000313" key="1">
    <source>
        <dbReference type="EMBL" id="MBA9006005.1"/>
    </source>
</evidence>
<reference evidence="1 2" key="1">
    <citation type="submission" date="2020-08" db="EMBL/GenBank/DDBJ databases">
        <title>Sequencing the genomes of 1000 actinobacteria strains.</title>
        <authorList>
            <person name="Klenk H.-P."/>
        </authorList>
    </citation>
    <scope>NUCLEOTIDE SEQUENCE [LARGE SCALE GENOMIC DNA]</scope>
    <source>
        <strain evidence="1 2">DSM 45823</strain>
    </source>
</reference>
<proteinExistence type="predicted"/>
<organism evidence="1 2">
    <name type="scientific">Thermomonospora cellulosilytica</name>
    <dbReference type="NCBI Taxonomy" id="1411118"/>
    <lineage>
        <taxon>Bacteria</taxon>
        <taxon>Bacillati</taxon>
        <taxon>Actinomycetota</taxon>
        <taxon>Actinomycetes</taxon>
        <taxon>Streptosporangiales</taxon>
        <taxon>Thermomonosporaceae</taxon>
        <taxon>Thermomonospora</taxon>
    </lineage>
</organism>
<dbReference type="AlphaFoldDB" id="A0A7W3N1W2"/>
<gene>
    <name evidence="1" type="ORF">HNR21_004887</name>
</gene>
<keyword evidence="2" id="KW-1185">Reference proteome</keyword>
<dbReference type="EMBL" id="JACJII010000001">
    <property type="protein sequence ID" value="MBA9006005.1"/>
    <property type="molecule type" value="Genomic_DNA"/>
</dbReference>
<protein>
    <submittedName>
        <fullName evidence="1">Uncharacterized protein</fullName>
    </submittedName>
</protein>
<accession>A0A7W3N1W2</accession>
<evidence type="ECO:0000313" key="2">
    <source>
        <dbReference type="Proteomes" id="UP000539313"/>
    </source>
</evidence>
<name>A0A7W3N1W2_9ACTN</name>
<sequence length="110" mass="12651">MPSVPVSWTRIGDGRYEARTEHGTWILMRHQASAVYERNGWYLHRSTPISDQQGEWMSASRRLAERRATLRALGWQPIESDTWDGVVLQRGTERRRESALLLALSCGETP</sequence>
<dbReference type="Proteomes" id="UP000539313">
    <property type="component" value="Unassembled WGS sequence"/>
</dbReference>